<dbReference type="SUPFAM" id="SSF81665">
    <property type="entry name" value="Calcium ATPase, transmembrane domain M"/>
    <property type="match status" value="1"/>
</dbReference>
<organism evidence="6 7">
    <name type="scientific">Meloidogyne enterolobii</name>
    <name type="common">Root-knot nematode worm</name>
    <name type="synonym">Meloidogyne mayaguensis</name>
    <dbReference type="NCBI Taxonomy" id="390850"/>
    <lineage>
        <taxon>Eukaryota</taxon>
        <taxon>Metazoa</taxon>
        <taxon>Ecdysozoa</taxon>
        <taxon>Nematoda</taxon>
        <taxon>Chromadorea</taxon>
        <taxon>Rhabditida</taxon>
        <taxon>Tylenchina</taxon>
        <taxon>Tylenchomorpha</taxon>
        <taxon>Tylenchoidea</taxon>
        <taxon>Meloidogynidae</taxon>
        <taxon>Meloidogyninae</taxon>
        <taxon>Meloidogyne</taxon>
    </lineage>
</organism>
<comment type="caution">
    <text evidence="6">The sequence shown here is derived from an EMBL/GenBank/DDBJ whole genome shotgun (WGS) entry which is preliminary data.</text>
</comment>
<keyword evidence="2" id="KW-1003">Cell membrane</keyword>
<keyword evidence="5" id="KW-0472">Membrane</keyword>
<dbReference type="GO" id="GO:0000166">
    <property type="term" value="F:nucleotide binding"/>
    <property type="evidence" value="ECO:0007669"/>
    <property type="project" value="InterPro"/>
</dbReference>
<evidence type="ECO:0000256" key="3">
    <source>
        <dbReference type="ARBA" id="ARBA00022692"/>
    </source>
</evidence>
<evidence type="ECO:0000256" key="1">
    <source>
        <dbReference type="ARBA" id="ARBA00004651"/>
    </source>
</evidence>
<dbReference type="Proteomes" id="UP000580250">
    <property type="component" value="Unassembled WGS sequence"/>
</dbReference>
<accession>A0A6V7WA69</accession>
<name>A0A6V7WA69_MELEN</name>
<dbReference type="InterPro" id="IPR023298">
    <property type="entry name" value="ATPase_P-typ_TM_dom_sf"/>
</dbReference>
<sequence length="100" mass="11209">MISIFGGYVHHWKDVTHLLTNKKFFVPCGLPATVTSILTLVARRLANRNVYVKRLDICEALGQVSIIASDKTGTLTRNEMTVTGLWNFDGFINGYPQSEH</sequence>
<keyword evidence="4" id="KW-1133">Transmembrane helix</keyword>
<dbReference type="GO" id="GO:0030007">
    <property type="term" value="P:intracellular potassium ion homeostasis"/>
    <property type="evidence" value="ECO:0007669"/>
    <property type="project" value="TreeGrafter"/>
</dbReference>
<dbReference type="GO" id="GO:0005391">
    <property type="term" value="F:P-type sodium:potassium-exchanging transporter activity"/>
    <property type="evidence" value="ECO:0007669"/>
    <property type="project" value="TreeGrafter"/>
</dbReference>
<reference evidence="6 7" key="1">
    <citation type="submission" date="2020-08" db="EMBL/GenBank/DDBJ databases">
        <authorList>
            <person name="Koutsovoulos G."/>
            <person name="Danchin GJ E."/>
        </authorList>
    </citation>
    <scope>NUCLEOTIDE SEQUENCE [LARGE SCALE GENOMIC DNA]</scope>
</reference>
<dbReference type="SUPFAM" id="SSF56784">
    <property type="entry name" value="HAD-like"/>
    <property type="match status" value="1"/>
</dbReference>
<evidence type="ECO:0000313" key="6">
    <source>
        <dbReference type="EMBL" id="CAD2184093.1"/>
    </source>
</evidence>
<dbReference type="GO" id="GO:1902600">
    <property type="term" value="P:proton transmembrane transport"/>
    <property type="evidence" value="ECO:0007669"/>
    <property type="project" value="TreeGrafter"/>
</dbReference>
<evidence type="ECO:0000256" key="4">
    <source>
        <dbReference type="ARBA" id="ARBA00022989"/>
    </source>
</evidence>
<dbReference type="GO" id="GO:0006883">
    <property type="term" value="P:intracellular sodium ion homeostasis"/>
    <property type="evidence" value="ECO:0007669"/>
    <property type="project" value="TreeGrafter"/>
</dbReference>
<keyword evidence="3" id="KW-0812">Transmembrane</keyword>
<evidence type="ECO:0000256" key="2">
    <source>
        <dbReference type="ARBA" id="ARBA00022475"/>
    </source>
</evidence>
<dbReference type="GO" id="GO:1990573">
    <property type="term" value="P:potassium ion import across plasma membrane"/>
    <property type="evidence" value="ECO:0007669"/>
    <property type="project" value="TreeGrafter"/>
</dbReference>
<protein>
    <submittedName>
        <fullName evidence="6">Uncharacterized protein</fullName>
    </submittedName>
</protein>
<dbReference type="InterPro" id="IPR050510">
    <property type="entry name" value="Cation_transp_ATPase_P-type"/>
</dbReference>
<dbReference type="PANTHER" id="PTHR43294:SF21">
    <property type="entry name" value="CATION TRANSPORTING ATPASE"/>
    <property type="match status" value="1"/>
</dbReference>
<dbReference type="AlphaFoldDB" id="A0A6V7WA69"/>
<dbReference type="InterPro" id="IPR023214">
    <property type="entry name" value="HAD_sf"/>
</dbReference>
<evidence type="ECO:0000256" key="5">
    <source>
        <dbReference type="ARBA" id="ARBA00023136"/>
    </source>
</evidence>
<dbReference type="Gene3D" id="3.40.1110.10">
    <property type="entry name" value="Calcium-transporting ATPase, cytoplasmic domain N"/>
    <property type="match status" value="1"/>
</dbReference>
<gene>
    <name evidence="6" type="ORF">MENT_LOCUS36427</name>
</gene>
<dbReference type="Gene3D" id="3.40.50.1000">
    <property type="entry name" value="HAD superfamily/HAD-like"/>
    <property type="match status" value="1"/>
</dbReference>
<dbReference type="InterPro" id="IPR023299">
    <property type="entry name" value="ATPase_P-typ_cyto_dom_N"/>
</dbReference>
<dbReference type="EMBL" id="CAJEWN010000490">
    <property type="protein sequence ID" value="CAD2184093.1"/>
    <property type="molecule type" value="Genomic_DNA"/>
</dbReference>
<comment type="subcellular location">
    <subcellularLocation>
        <location evidence="1">Cell membrane</location>
        <topology evidence="1">Multi-pass membrane protein</topology>
    </subcellularLocation>
</comment>
<dbReference type="GO" id="GO:0005886">
    <property type="term" value="C:plasma membrane"/>
    <property type="evidence" value="ECO:0007669"/>
    <property type="project" value="UniProtKB-SubCell"/>
</dbReference>
<proteinExistence type="predicted"/>
<dbReference type="InterPro" id="IPR018303">
    <property type="entry name" value="ATPase_P-typ_P_site"/>
</dbReference>
<dbReference type="GO" id="GO:0036376">
    <property type="term" value="P:sodium ion export across plasma membrane"/>
    <property type="evidence" value="ECO:0007669"/>
    <property type="project" value="TreeGrafter"/>
</dbReference>
<dbReference type="InterPro" id="IPR036412">
    <property type="entry name" value="HAD-like_sf"/>
</dbReference>
<dbReference type="PANTHER" id="PTHR43294">
    <property type="entry name" value="SODIUM/POTASSIUM-TRANSPORTING ATPASE SUBUNIT ALPHA"/>
    <property type="match status" value="1"/>
</dbReference>
<evidence type="ECO:0000313" key="7">
    <source>
        <dbReference type="Proteomes" id="UP000580250"/>
    </source>
</evidence>
<dbReference type="PROSITE" id="PS00154">
    <property type="entry name" value="ATPASE_E1_E2"/>
    <property type="match status" value="1"/>
</dbReference>
<dbReference type="Gene3D" id="1.20.1110.10">
    <property type="entry name" value="Calcium-transporting ATPase, transmembrane domain"/>
    <property type="match status" value="1"/>
</dbReference>
<dbReference type="OrthoDB" id="377733at2759"/>